<dbReference type="Pfam" id="PF13282">
    <property type="entry name" value="DUF4070"/>
    <property type="match status" value="1"/>
</dbReference>
<keyword evidence="2" id="KW-0949">S-adenosyl-L-methionine</keyword>
<dbReference type="Gene3D" id="3.80.30.20">
    <property type="entry name" value="tm_1862 like domain"/>
    <property type="match status" value="1"/>
</dbReference>
<reference evidence="7" key="1">
    <citation type="journal article" date="2015" name="Proc. Natl. Acad. Sci. U.S.A.">
        <title>Networks of energetic and metabolic interactions define dynamics in microbial communities.</title>
        <authorList>
            <person name="Embree M."/>
            <person name="Liu J.K."/>
            <person name="Al-Bassam M.M."/>
            <person name="Zengler K."/>
        </authorList>
    </citation>
    <scope>NUCLEOTIDE SEQUENCE</scope>
</reference>
<dbReference type="InterPro" id="IPR023404">
    <property type="entry name" value="rSAM_horseshoe"/>
</dbReference>
<keyword evidence="3" id="KW-0479">Metal-binding</keyword>
<dbReference type="SUPFAM" id="SSF102114">
    <property type="entry name" value="Radical SAM enzymes"/>
    <property type="match status" value="1"/>
</dbReference>
<dbReference type="Pfam" id="PF04055">
    <property type="entry name" value="Radical_SAM"/>
    <property type="match status" value="1"/>
</dbReference>
<dbReference type="GO" id="GO:0003824">
    <property type="term" value="F:catalytic activity"/>
    <property type="evidence" value="ECO:0007669"/>
    <property type="project" value="InterPro"/>
</dbReference>
<dbReference type="InterPro" id="IPR007197">
    <property type="entry name" value="rSAM"/>
</dbReference>
<dbReference type="GO" id="GO:0051539">
    <property type="term" value="F:4 iron, 4 sulfur cluster binding"/>
    <property type="evidence" value="ECO:0007669"/>
    <property type="project" value="UniProtKB-KW"/>
</dbReference>
<dbReference type="InterPro" id="IPR051198">
    <property type="entry name" value="BchE-like"/>
</dbReference>
<protein>
    <recommendedName>
        <fullName evidence="6">Radical SAM core domain-containing protein</fullName>
    </recommendedName>
</protein>
<dbReference type="GO" id="GO:0031419">
    <property type="term" value="F:cobalamin binding"/>
    <property type="evidence" value="ECO:0007669"/>
    <property type="project" value="InterPro"/>
</dbReference>
<dbReference type="PROSITE" id="PS51918">
    <property type="entry name" value="RADICAL_SAM"/>
    <property type="match status" value="1"/>
</dbReference>
<dbReference type="InterPro" id="IPR025274">
    <property type="entry name" value="DUF4070"/>
</dbReference>
<dbReference type="SFLD" id="SFLDG01123">
    <property type="entry name" value="methyltransferase_(Class_B)"/>
    <property type="match status" value="1"/>
</dbReference>
<sequence>MYPDTFWSFKHALKFVSKKASFPPLGLLTVAAMLPKEWNKKLIDMNADDLNDEDIIWANYVFISAMSIQSESANQVIERCNKLNVKIVAGGPLFTSNSEYYDNVDHLVLNEAEITLPLFLKDLEDGQAKHKYTTTAWADISTTPLPSWELVSMNNYTSMNLQYSRGCPYDCDFCDITVLYGRYPRTKSKEQINSELDALYAAGWKGPVFFVDDNFIGNKVKLKKEILPVITEWMEENKSPFYLNTEASINLADDENLMHQMVQAGFEAVFIGIESPNEESLIECNKTQNRNRDMITSIKKIQEYGLEVQGGFIVGFDNDHPKIFEELTDFIQKSGIVTAMVGLLNAPKGTKLEKRLISEGRMLSDFTGNNTDFTINFIPKMDPVKLLNGYKTVLHTIYSPKYFYERVMTFLKDFEPKKKKVFHLNPNYILALFRSIVKLGVIGEERIYYWKLFLWTLFRKPQLFSLAILFTIYGFHFKKISNGFY</sequence>
<dbReference type="InterPro" id="IPR034530">
    <property type="entry name" value="HpnP-like"/>
</dbReference>
<feature type="domain" description="Radical SAM core" evidence="6">
    <location>
        <begin position="151"/>
        <end position="382"/>
    </location>
</feature>
<evidence type="ECO:0000259" key="6">
    <source>
        <dbReference type="PROSITE" id="PS51918"/>
    </source>
</evidence>
<comment type="caution">
    <text evidence="7">The sequence shown here is derived from an EMBL/GenBank/DDBJ whole genome shotgun (WGS) entry which is preliminary data.</text>
</comment>
<dbReference type="SFLD" id="SFLDF00303">
    <property type="entry name" value="hopanoid_C2-methyltransferase"/>
    <property type="match status" value="1"/>
</dbReference>
<dbReference type="GO" id="GO:0005829">
    <property type="term" value="C:cytosol"/>
    <property type="evidence" value="ECO:0007669"/>
    <property type="project" value="TreeGrafter"/>
</dbReference>
<dbReference type="PANTHER" id="PTHR43409:SF3">
    <property type="entry name" value="HYPOTHETICAL METHYLTRANSFERASE"/>
    <property type="match status" value="1"/>
</dbReference>
<gene>
    <name evidence="7" type="ORF">ASZ90_003899</name>
</gene>
<dbReference type="InterPro" id="IPR006638">
    <property type="entry name" value="Elp3/MiaA/NifB-like_rSAM"/>
</dbReference>
<evidence type="ECO:0000256" key="2">
    <source>
        <dbReference type="ARBA" id="ARBA00022691"/>
    </source>
</evidence>
<dbReference type="SMART" id="SM00729">
    <property type="entry name" value="Elp3"/>
    <property type="match status" value="1"/>
</dbReference>
<proteinExistence type="predicted"/>
<dbReference type="GO" id="GO:0046872">
    <property type="term" value="F:metal ion binding"/>
    <property type="evidence" value="ECO:0007669"/>
    <property type="project" value="UniProtKB-KW"/>
</dbReference>
<comment type="cofactor">
    <cofactor evidence="1">
        <name>[4Fe-4S] cluster</name>
        <dbReference type="ChEBI" id="CHEBI:49883"/>
    </cofactor>
</comment>
<evidence type="ECO:0000256" key="3">
    <source>
        <dbReference type="ARBA" id="ARBA00022723"/>
    </source>
</evidence>
<dbReference type="PANTHER" id="PTHR43409">
    <property type="entry name" value="ANAEROBIC MAGNESIUM-PROTOPORPHYRIN IX MONOMETHYL ESTER CYCLASE-RELATED"/>
    <property type="match status" value="1"/>
</dbReference>
<accession>A0A0W8FZD7</accession>
<dbReference type="Gene3D" id="3.40.50.280">
    <property type="entry name" value="Cobalamin-binding domain"/>
    <property type="match status" value="1"/>
</dbReference>
<dbReference type="InterPro" id="IPR006158">
    <property type="entry name" value="Cobalamin-bd"/>
</dbReference>
<dbReference type="AlphaFoldDB" id="A0A0W8FZD7"/>
<dbReference type="Pfam" id="PF02310">
    <property type="entry name" value="B12-binding"/>
    <property type="match status" value="1"/>
</dbReference>
<evidence type="ECO:0000313" key="7">
    <source>
        <dbReference type="EMBL" id="KUG26266.1"/>
    </source>
</evidence>
<evidence type="ECO:0000256" key="4">
    <source>
        <dbReference type="ARBA" id="ARBA00023004"/>
    </source>
</evidence>
<evidence type="ECO:0000256" key="1">
    <source>
        <dbReference type="ARBA" id="ARBA00001966"/>
    </source>
</evidence>
<dbReference type="CDD" id="cd01335">
    <property type="entry name" value="Radical_SAM"/>
    <property type="match status" value="1"/>
</dbReference>
<evidence type="ECO:0000256" key="5">
    <source>
        <dbReference type="ARBA" id="ARBA00023014"/>
    </source>
</evidence>
<keyword evidence="4" id="KW-0408">Iron</keyword>
<keyword evidence="5" id="KW-0411">Iron-sulfur</keyword>
<dbReference type="SFLD" id="SFLDS00029">
    <property type="entry name" value="Radical_SAM"/>
    <property type="match status" value="1"/>
</dbReference>
<dbReference type="SFLD" id="SFLDG01082">
    <property type="entry name" value="B12-binding_domain_containing"/>
    <property type="match status" value="1"/>
</dbReference>
<name>A0A0W8FZD7_9ZZZZ</name>
<dbReference type="InterPro" id="IPR034466">
    <property type="entry name" value="Methyltransferase_Class_B"/>
</dbReference>
<organism evidence="7">
    <name type="scientific">hydrocarbon metagenome</name>
    <dbReference type="NCBI Taxonomy" id="938273"/>
    <lineage>
        <taxon>unclassified sequences</taxon>
        <taxon>metagenomes</taxon>
        <taxon>ecological metagenomes</taxon>
    </lineage>
</organism>
<dbReference type="EMBL" id="LNQE01000497">
    <property type="protein sequence ID" value="KUG26266.1"/>
    <property type="molecule type" value="Genomic_DNA"/>
</dbReference>
<dbReference type="InterPro" id="IPR058240">
    <property type="entry name" value="rSAM_sf"/>
</dbReference>